<dbReference type="InterPro" id="IPR013228">
    <property type="entry name" value="PE-PPE_C"/>
</dbReference>
<gene>
    <name evidence="2" type="ORF">M5I08_22645</name>
</gene>
<sequence length="149" mass="15455">MDAAILNHIAGGQVDVANPVVVDGYSQSSVISSLLMQQLASQGVPSDDVHFVLVGDESAPNGAFTGVVPTTPQDLFDTFPPHTGVPLLDVASALLITLPEIDYNVFTSDHTDNDLVNAIGIPLASDLGMIPLAPVGAVIPFPFSSYSNV</sequence>
<accession>A0ABY4QJS1</accession>
<keyword evidence="3" id="KW-1185">Reference proteome</keyword>
<dbReference type="Proteomes" id="UP001056610">
    <property type="component" value="Chromosome"/>
</dbReference>
<protein>
    <submittedName>
        <fullName evidence="2">PE-PPE domain-containing protein</fullName>
    </submittedName>
</protein>
<feature type="domain" description="PE-PPE" evidence="1">
    <location>
        <begin position="4"/>
        <end position="70"/>
    </location>
</feature>
<proteinExistence type="predicted"/>
<evidence type="ECO:0000313" key="2">
    <source>
        <dbReference type="EMBL" id="UQX10742.1"/>
    </source>
</evidence>
<dbReference type="EMBL" id="CP097320">
    <property type="protein sequence ID" value="UQX10742.1"/>
    <property type="molecule type" value="Genomic_DNA"/>
</dbReference>
<organism evidence="2 3">
    <name type="scientific">Candidatus Mycobacterium methanotrophicum</name>
    <dbReference type="NCBI Taxonomy" id="2943498"/>
    <lineage>
        <taxon>Bacteria</taxon>
        <taxon>Bacillati</taxon>
        <taxon>Actinomycetota</taxon>
        <taxon>Actinomycetes</taxon>
        <taxon>Mycobacteriales</taxon>
        <taxon>Mycobacteriaceae</taxon>
        <taxon>Mycobacterium</taxon>
    </lineage>
</organism>
<evidence type="ECO:0000313" key="3">
    <source>
        <dbReference type="Proteomes" id="UP001056610"/>
    </source>
</evidence>
<evidence type="ECO:0000259" key="1">
    <source>
        <dbReference type="Pfam" id="PF08237"/>
    </source>
</evidence>
<reference evidence="2" key="1">
    <citation type="submission" date="2022-05" db="EMBL/GenBank/DDBJ databases">
        <title>A methanotrophic Mycobacterium dominates a cave microbial ecosystem.</title>
        <authorList>
            <person name="Van Spanning R.J.M."/>
            <person name="Guan Q."/>
            <person name="Melkonian C."/>
            <person name="Gallant J."/>
            <person name="Polerecky L."/>
            <person name="Flot J.-F."/>
            <person name="Brandt B.W."/>
            <person name="Braster M."/>
            <person name="Iturbe Espinoza P."/>
            <person name="Aerts J."/>
            <person name="Meima-Franke M."/>
            <person name="Piersma S.R."/>
            <person name="Bunduc C."/>
            <person name="Ummels R."/>
            <person name="Pain A."/>
            <person name="Fleming E.J."/>
            <person name="van der Wel N."/>
            <person name="Gherman V.D."/>
            <person name="Sarbu S.M."/>
            <person name="Bodelier P.L.E."/>
            <person name="Bitter W."/>
        </authorList>
    </citation>
    <scope>NUCLEOTIDE SEQUENCE</scope>
    <source>
        <strain evidence="2">Sulfur Cave</strain>
    </source>
</reference>
<dbReference type="Pfam" id="PF08237">
    <property type="entry name" value="PE-PPE"/>
    <property type="match status" value="1"/>
</dbReference>
<dbReference type="RefSeq" id="WP_219065951.1">
    <property type="nucleotide sequence ID" value="NZ_CAJUXY010000004.1"/>
</dbReference>
<name>A0ABY4QJS1_9MYCO</name>